<feature type="transmembrane region" description="Helical" evidence="11">
    <location>
        <begin position="933"/>
        <end position="954"/>
    </location>
</feature>
<evidence type="ECO:0000256" key="7">
    <source>
        <dbReference type="ARBA" id="ARBA00034760"/>
    </source>
</evidence>
<evidence type="ECO:0000256" key="6">
    <source>
        <dbReference type="ARBA" id="ARBA00023228"/>
    </source>
</evidence>
<dbReference type="InterPro" id="IPR033118">
    <property type="entry name" value="EXPERA"/>
</dbReference>
<dbReference type="Proteomes" id="UP001066276">
    <property type="component" value="Chromosome 3_2"/>
</dbReference>
<proteinExistence type="inferred from homology"/>
<evidence type="ECO:0000256" key="11">
    <source>
        <dbReference type="SAM" id="Phobius"/>
    </source>
</evidence>
<evidence type="ECO:0000259" key="12">
    <source>
        <dbReference type="PROSITE" id="PS51751"/>
    </source>
</evidence>
<dbReference type="SUPFAM" id="SSF56672">
    <property type="entry name" value="DNA/RNA polymerases"/>
    <property type="match status" value="1"/>
</dbReference>
<evidence type="ECO:0000256" key="2">
    <source>
        <dbReference type="ARBA" id="ARBA00022692"/>
    </source>
</evidence>
<dbReference type="InterPro" id="IPR001878">
    <property type="entry name" value="Znf_CCHC"/>
</dbReference>
<evidence type="ECO:0000256" key="9">
    <source>
        <dbReference type="ARBA" id="ARBA00040707"/>
    </source>
</evidence>
<dbReference type="InterPro" id="IPR036875">
    <property type="entry name" value="Znf_CCHC_sf"/>
</dbReference>
<dbReference type="Pfam" id="PF05241">
    <property type="entry name" value="EBP"/>
    <property type="match status" value="1"/>
</dbReference>
<keyword evidence="5 10" id="KW-0472">Membrane</keyword>
<feature type="transmembrane region" description="Helical" evidence="11">
    <location>
        <begin position="777"/>
        <end position="797"/>
    </location>
</feature>
<reference evidence="13" key="1">
    <citation type="journal article" date="2022" name="bioRxiv">
        <title>Sequencing and chromosome-scale assembly of the giantPleurodeles waltlgenome.</title>
        <authorList>
            <person name="Brown T."/>
            <person name="Elewa A."/>
            <person name="Iarovenko S."/>
            <person name="Subramanian E."/>
            <person name="Araus A.J."/>
            <person name="Petzold A."/>
            <person name="Susuki M."/>
            <person name="Suzuki K.-i.T."/>
            <person name="Hayashi T."/>
            <person name="Toyoda A."/>
            <person name="Oliveira C."/>
            <person name="Osipova E."/>
            <person name="Leigh N.D."/>
            <person name="Simon A."/>
            <person name="Yun M.H."/>
        </authorList>
    </citation>
    <scope>NUCLEOTIDE SEQUENCE</scope>
    <source>
        <strain evidence="13">20211129_DDA</strain>
        <tissue evidence="13">Liver</tissue>
    </source>
</reference>
<organism evidence="13 14">
    <name type="scientific">Pleurodeles waltl</name>
    <name type="common">Iberian ribbed newt</name>
    <dbReference type="NCBI Taxonomy" id="8319"/>
    <lineage>
        <taxon>Eukaryota</taxon>
        <taxon>Metazoa</taxon>
        <taxon>Chordata</taxon>
        <taxon>Craniata</taxon>
        <taxon>Vertebrata</taxon>
        <taxon>Euteleostomi</taxon>
        <taxon>Amphibia</taxon>
        <taxon>Batrachia</taxon>
        <taxon>Caudata</taxon>
        <taxon>Salamandroidea</taxon>
        <taxon>Salamandridae</taxon>
        <taxon>Pleurodelinae</taxon>
        <taxon>Pleurodeles</taxon>
    </lineage>
</organism>
<keyword evidence="14" id="KW-1185">Reference proteome</keyword>
<dbReference type="Gene3D" id="3.10.10.10">
    <property type="entry name" value="HIV Type 1 Reverse Transcriptase, subunit A, domain 1"/>
    <property type="match status" value="1"/>
</dbReference>
<feature type="transmembrane region" description="Helical" evidence="11">
    <location>
        <begin position="854"/>
        <end position="874"/>
    </location>
</feature>
<feature type="transmembrane region" description="Helical" evidence="11">
    <location>
        <begin position="983"/>
        <end position="1002"/>
    </location>
</feature>
<dbReference type="Pfam" id="PF26083">
    <property type="entry name" value="TM_Tm6sf2"/>
    <property type="match status" value="1"/>
</dbReference>
<evidence type="ECO:0000256" key="10">
    <source>
        <dbReference type="PROSITE-ProRule" id="PRU01087"/>
    </source>
</evidence>
<dbReference type="AlphaFoldDB" id="A0AAV7TVR1"/>
<dbReference type="PROSITE" id="PS51751">
    <property type="entry name" value="EXPERA"/>
    <property type="match status" value="2"/>
</dbReference>
<evidence type="ECO:0000256" key="8">
    <source>
        <dbReference type="ARBA" id="ARBA00037773"/>
    </source>
</evidence>
<comment type="caution">
    <text evidence="13">The sequence shown here is derived from an EMBL/GenBank/DDBJ whole genome shotgun (WGS) entry which is preliminary data.</text>
</comment>
<dbReference type="GO" id="GO:0003676">
    <property type="term" value="F:nucleic acid binding"/>
    <property type="evidence" value="ECO:0007669"/>
    <property type="project" value="InterPro"/>
</dbReference>
<keyword evidence="2 10" id="KW-0812">Transmembrane</keyword>
<comment type="subcellular location">
    <subcellularLocation>
        <location evidence="1">Lysosome membrane</location>
        <topology evidence="1">Multi-pass membrane protein</topology>
    </subcellularLocation>
</comment>
<evidence type="ECO:0000256" key="3">
    <source>
        <dbReference type="ARBA" id="ARBA00022737"/>
    </source>
</evidence>
<feature type="transmembrane region" description="Helical" evidence="11">
    <location>
        <begin position="886"/>
        <end position="904"/>
    </location>
</feature>
<evidence type="ECO:0000313" key="13">
    <source>
        <dbReference type="EMBL" id="KAJ1180351.1"/>
    </source>
</evidence>
<dbReference type="InterPro" id="IPR059044">
    <property type="entry name" value="TM_Tm6sf1/2"/>
</dbReference>
<dbReference type="GO" id="GO:0008270">
    <property type="term" value="F:zinc ion binding"/>
    <property type="evidence" value="ECO:0007669"/>
    <property type="project" value="InterPro"/>
</dbReference>
<feature type="domain" description="EXPERA" evidence="12">
    <location>
        <begin position="775"/>
        <end position="900"/>
    </location>
</feature>
<dbReference type="InterPro" id="IPR047195">
    <property type="entry name" value="TM6SF1-like"/>
</dbReference>
<comment type="similarity">
    <text evidence="7">Belongs to the TM6SF family.</text>
</comment>
<dbReference type="SUPFAM" id="SSF57756">
    <property type="entry name" value="Retrovirus zinc finger-like domains"/>
    <property type="match status" value="1"/>
</dbReference>
<gene>
    <name evidence="13" type="ORF">NDU88_005573</name>
</gene>
<keyword evidence="3" id="KW-0677">Repeat</keyword>
<feature type="domain" description="EXPERA" evidence="12">
    <location>
        <begin position="931"/>
        <end position="1065"/>
    </location>
</feature>
<dbReference type="PANTHER" id="PTHR14568">
    <property type="entry name" value="TRANSMEMBRANE SUPERFAMILY 6 MEMBER 1/2"/>
    <property type="match status" value="1"/>
</dbReference>
<dbReference type="Gene3D" id="4.10.60.10">
    <property type="entry name" value="Zinc finger, CCHC-type"/>
    <property type="match status" value="1"/>
</dbReference>
<keyword evidence="4 10" id="KW-1133">Transmembrane helix</keyword>
<protein>
    <recommendedName>
        <fullName evidence="9">Transmembrane 6 superfamily member 1</fullName>
    </recommendedName>
</protein>
<evidence type="ECO:0000256" key="1">
    <source>
        <dbReference type="ARBA" id="ARBA00004155"/>
    </source>
</evidence>
<dbReference type="GO" id="GO:0005765">
    <property type="term" value="C:lysosomal membrane"/>
    <property type="evidence" value="ECO:0007669"/>
    <property type="project" value="UniProtKB-SubCell"/>
</dbReference>
<evidence type="ECO:0000256" key="4">
    <source>
        <dbReference type="ARBA" id="ARBA00022989"/>
    </source>
</evidence>
<dbReference type="PANTHER" id="PTHR14568:SF10">
    <property type="entry name" value="TRANSMEMBRANE 6 SUPERFAMILY MEMBER 1"/>
    <property type="match status" value="1"/>
</dbReference>
<accession>A0AAV7TVR1</accession>
<dbReference type="InterPro" id="IPR043502">
    <property type="entry name" value="DNA/RNA_pol_sf"/>
</dbReference>
<feature type="transmembrane region" description="Helical" evidence="11">
    <location>
        <begin position="821"/>
        <end position="847"/>
    </location>
</feature>
<evidence type="ECO:0000256" key="5">
    <source>
        <dbReference type="ARBA" id="ARBA00023136"/>
    </source>
</evidence>
<evidence type="ECO:0000313" key="14">
    <source>
        <dbReference type="Proteomes" id="UP001066276"/>
    </source>
</evidence>
<dbReference type="EMBL" id="JANPWB010000006">
    <property type="protein sequence ID" value="KAJ1180351.1"/>
    <property type="molecule type" value="Genomic_DNA"/>
</dbReference>
<dbReference type="SMART" id="SM00343">
    <property type="entry name" value="ZnF_C2HC"/>
    <property type="match status" value="2"/>
</dbReference>
<sequence length="1085" mass="121866">MSQTGHICVPPLFLDSPGKPCMKWKGWLRAFENYIISIDGQGYSPERKKSLLFGLLGKAGQQVFDSLPVYVNPHGATAPLNEYQEALRRLELQYAEECNIMVGRHKFALRKQEEGETIEEYIACLRVLAQDCEFAVMTDTYIRDQVVFYCHSKKVQERLLSCRNPSLKDVIAIAKAVERSMVSSKELANTSQASNVFYVQDSRKYVPGNSERAASDRGGGRRQLVCYRCGSKDHLADSRACPAVHKSCSKCRKLGHFAAVCKAKKYNTGMKVSSVSENDTDADADMVLSIDGEDGRVKGPIGSVMIGVIKLPFTADSGSPLTLISDRTFDSKWQDVRLHETDVSPKAFGEHDIVMKGYFWDSLTFRGRTVRTKIYVAENGRSLVGWKDLAKLGVMLVPGAEDPIVLRDDWVNYVQPDDLHDGLAEVLEMFDSVFENKVGCVRGFVHAIRLKKGALPIKYKVRTIPLSVRGELKAVLDKLKREGVIEEAGASEWVSAIVVSKEKRTGDIRLGRRCMSELTPKFNKWYDMNREIEAESDERLRVKARIVAKQENNKRYADMVNRAKTKNIAQGDWVLVKKPNRVMKGESVFQTPVRVQGVTRGAVCLEGAGWRSKDDIVRLKAGQEKIIMKDVRVDGAEGTDDVDEWQTHKARDVVIDEEECVNTPSRPGISGQGSAERCEKAWRGLTAASGQNGCRPESVESDSHNVTGSSLEDACAVKANSLQYVTPSRPSRRIRAPKRFEDFVMSSWAIVTSGALILTFIALMARVMVKRKPPKDPLFYVYAVFAFTSVVDLIIGLEQDGIIDGFMTVYLKGGQPYLNTAYGHLICYWDGSAHYLMYLLMVAAIAWEESYRTIGLYWVGSILMSIIVFLPGNLVGKYGTRICPAFLLNLPYICLPIWAGFRIYNQPSVSYNLKIKVVQEVQKRGLLRRPVDLMLAIYLIFATAFCIFRGMIALDCPAEFCRFYVQLQEPYLKDPAAYPKLQMLVYMFYSVPYYIIALYGLLFPGCSWMPDLTLIHAGGLAQAQFSHIGASLHARTPYIYRVPQEAKLVFLSINILYGLLPQCLAYRCVNRPEFFIKAKENAKAE</sequence>
<name>A0AAV7TVR1_PLEWA</name>
<feature type="transmembrane region" description="Helical" evidence="11">
    <location>
        <begin position="743"/>
        <end position="765"/>
    </location>
</feature>
<comment type="function">
    <text evidence="8">May function as sterol isomerase.</text>
</comment>
<dbReference type="CDD" id="cd21106">
    <property type="entry name" value="TM6SF1-like"/>
    <property type="match status" value="1"/>
</dbReference>
<keyword evidence="6" id="KW-0458">Lysosome</keyword>